<dbReference type="Proteomes" id="UP000008311">
    <property type="component" value="Unassembled WGS sequence"/>
</dbReference>
<evidence type="ECO:0000313" key="2">
    <source>
        <dbReference type="EMBL" id="EEF37296.1"/>
    </source>
</evidence>
<organism evidence="2 3">
    <name type="scientific">Ricinus communis</name>
    <name type="common">Castor bean</name>
    <dbReference type="NCBI Taxonomy" id="3988"/>
    <lineage>
        <taxon>Eukaryota</taxon>
        <taxon>Viridiplantae</taxon>
        <taxon>Streptophyta</taxon>
        <taxon>Embryophyta</taxon>
        <taxon>Tracheophyta</taxon>
        <taxon>Spermatophyta</taxon>
        <taxon>Magnoliopsida</taxon>
        <taxon>eudicotyledons</taxon>
        <taxon>Gunneridae</taxon>
        <taxon>Pentapetalae</taxon>
        <taxon>rosids</taxon>
        <taxon>fabids</taxon>
        <taxon>Malpighiales</taxon>
        <taxon>Euphorbiaceae</taxon>
        <taxon>Acalyphoideae</taxon>
        <taxon>Acalypheae</taxon>
        <taxon>Ricinus</taxon>
    </lineage>
</organism>
<accession>B9SGD0</accession>
<dbReference type="EMBL" id="EQ973952">
    <property type="protein sequence ID" value="EEF37296.1"/>
    <property type="molecule type" value="Genomic_DNA"/>
</dbReference>
<sequence>MNGNCPMTSGLAELNHDVQDEHKETRDGDKGEGQELSVEDESRINEDVEDDSNGHVEVVQVQGHAQSTKRQQHSQGPLVCWERFLPLRSLKVLLVENDDSTRHVSIFMR</sequence>
<evidence type="ECO:0000256" key="1">
    <source>
        <dbReference type="SAM" id="MobiDB-lite"/>
    </source>
</evidence>
<dbReference type="STRING" id="3988.B9SGD0"/>
<dbReference type="InParanoid" id="B9SGD0"/>
<proteinExistence type="predicted"/>
<feature type="compositionally biased region" description="Polar residues" evidence="1">
    <location>
        <begin position="63"/>
        <end position="75"/>
    </location>
</feature>
<keyword evidence="3" id="KW-1185">Reference proteome</keyword>
<feature type="region of interest" description="Disordered" evidence="1">
    <location>
        <begin position="1"/>
        <end position="75"/>
    </location>
</feature>
<reference evidence="3" key="1">
    <citation type="journal article" date="2010" name="Nat. Biotechnol.">
        <title>Draft genome sequence of the oilseed species Ricinus communis.</title>
        <authorList>
            <person name="Chan A.P."/>
            <person name="Crabtree J."/>
            <person name="Zhao Q."/>
            <person name="Lorenzi H."/>
            <person name="Orvis J."/>
            <person name="Puiu D."/>
            <person name="Melake-Berhan A."/>
            <person name="Jones K.M."/>
            <person name="Redman J."/>
            <person name="Chen G."/>
            <person name="Cahoon E.B."/>
            <person name="Gedil M."/>
            <person name="Stanke M."/>
            <person name="Haas B.J."/>
            <person name="Wortman J.R."/>
            <person name="Fraser-Liggett C.M."/>
            <person name="Ravel J."/>
            <person name="Rabinowicz P.D."/>
        </authorList>
    </citation>
    <scope>NUCLEOTIDE SEQUENCE [LARGE SCALE GENOMIC DNA]</scope>
    <source>
        <strain evidence="3">cv. Hale</strain>
    </source>
</reference>
<feature type="compositionally biased region" description="Basic and acidic residues" evidence="1">
    <location>
        <begin position="14"/>
        <end position="33"/>
    </location>
</feature>
<dbReference type="AlphaFoldDB" id="B9SGD0"/>
<evidence type="ECO:0000313" key="3">
    <source>
        <dbReference type="Proteomes" id="UP000008311"/>
    </source>
</evidence>
<gene>
    <name evidence="2" type="ORF">RCOM_0743390</name>
</gene>
<protein>
    <submittedName>
        <fullName evidence="2">Uncharacterized protein</fullName>
    </submittedName>
</protein>
<name>B9SGD0_RICCO</name>
<dbReference type="eggNOG" id="KOG1601">
    <property type="taxonomic scope" value="Eukaryota"/>
</dbReference>